<sequence>MAYNTTERPGTLNLRGRGEYVNTKVRTSDRQISEQAEPRDYDPLRSDIWNLHKSSYNRISDLTHNEFHSTTRDTLDRTVQERARLPLDRSHPLHVVRSFGVTDTALSRQLRQLDTGVLPSHPTNHNQHTMQSTYRETYGRDGRAGVEREPRCQTADKWMQFRRRKSWLFDTDKAPSQFTDDALTCPPIPKERDLSEVFPEPDTTHCPGPAAPAPPPPCPRGPAPCPALPAVPGCRPVPPPPGRYRSTYTAGYGDPEAGLRATAAPRSGRELYRGPAPLPGLSAGTARRRDRLSRAVATDREPEVGPTTAAACEESV</sequence>
<comment type="caution">
    <text evidence="2">The sequence shown here is derived from an EMBL/GenBank/DDBJ whole genome shotgun (WGS) entry which is preliminary data.</text>
</comment>
<dbReference type="InterPro" id="IPR027905">
    <property type="entry name" value="CFAP95"/>
</dbReference>
<dbReference type="Proteomes" id="UP000440578">
    <property type="component" value="Unassembled WGS sequence"/>
</dbReference>
<accession>A0A6A4X3I5</accession>
<dbReference type="AlphaFoldDB" id="A0A6A4X3I5"/>
<feature type="region of interest" description="Disordered" evidence="1">
    <location>
        <begin position="116"/>
        <end position="151"/>
    </location>
</feature>
<proteinExistence type="predicted"/>
<dbReference type="PANTHER" id="PTHR35069:SF1">
    <property type="entry name" value="CILIA- AND FLAGELLA-ASSOCIATED PROTEIN 95"/>
    <property type="match status" value="1"/>
</dbReference>
<dbReference type="PANTHER" id="PTHR35069">
    <property type="entry name" value="PROTEIN C9ORF135"/>
    <property type="match status" value="1"/>
</dbReference>
<name>A0A6A4X3I5_AMPAM</name>
<evidence type="ECO:0000313" key="3">
    <source>
        <dbReference type="Proteomes" id="UP000440578"/>
    </source>
</evidence>
<dbReference type="EMBL" id="VIIS01000446">
    <property type="protein sequence ID" value="KAF0308970.1"/>
    <property type="molecule type" value="Genomic_DNA"/>
</dbReference>
<gene>
    <name evidence="2" type="ORF">FJT64_019860</name>
</gene>
<keyword evidence="3" id="KW-1185">Reference proteome</keyword>
<feature type="compositionally biased region" description="Polar residues" evidence="1">
    <location>
        <begin position="121"/>
        <end position="135"/>
    </location>
</feature>
<organism evidence="2 3">
    <name type="scientific">Amphibalanus amphitrite</name>
    <name type="common">Striped barnacle</name>
    <name type="synonym">Balanus amphitrite</name>
    <dbReference type="NCBI Taxonomy" id="1232801"/>
    <lineage>
        <taxon>Eukaryota</taxon>
        <taxon>Metazoa</taxon>
        <taxon>Ecdysozoa</taxon>
        <taxon>Arthropoda</taxon>
        <taxon>Crustacea</taxon>
        <taxon>Multicrustacea</taxon>
        <taxon>Cirripedia</taxon>
        <taxon>Thoracica</taxon>
        <taxon>Thoracicalcarea</taxon>
        <taxon>Balanomorpha</taxon>
        <taxon>Balanoidea</taxon>
        <taxon>Balanidae</taxon>
        <taxon>Amphibalaninae</taxon>
        <taxon>Amphibalanus</taxon>
    </lineage>
</organism>
<feature type="compositionally biased region" description="Basic and acidic residues" evidence="1">
    <location>
        <begin position="137"/>
        <end position="151"/>
    </location>
</feature>
<protein>
    <submittedName>
        <fullName evidence="2">Uncharacterized protein</fullName>
    </submittedName>
</protein>
<dbReference type="EMBL" id="VIIS01000446">
    <property type="protein sequence ID" value="KAF0308971.1"/>
    <property type="molecule type" value="Genomic_DNA"/>
</dbReference>
<evidence type="ECO:0000256" key="1">
    <source>
        <dbReference type="SAM" id="MobiDB-lite"/>
    </source>
</evidence>
<reference evidence="2 3" key="1">
    <citation type="submission" date="2019-07" db="EMBL/GenBank/DDBJ databases">
        <title>Draft genome assembly of a fouling barnacle, Amphibalanus amphitrite (Darwin, 1854): The first reference genome for Thecostraca.</title>
        <authorList>
            <person name="Kim W."/>
        </authorList>
    </citation>
    <scope>NUCLEOTIDE SEQUENCE [LARGE SCALE GENOMIC DNA]</scope>
    <source>
        <strain evidence="2">SNU_AA5</strain>
        <tissue evidence="2">Soma without cirri and trophi</tissue>
    </source>
</reference>
<feature type="region of interest" description="Disordered" evidence="1">
    <location>
        <begin position="245"/>
        <end position="316"/>
    </location>
</feature>
<evidence type="ECO:0000313" key="2">
    <source>
        <dbReference type="EMBL" id="KAF0308971.1"/>
    </source>
</evidence>
<dbReference type="OrthoDB" id="410592at2759"/>
<dbReference type="Pfam" id="PF15139">
    <property type="entry name" value="CFAP95"/>
    <property type="match status" value="1"/>
</dbReference>
<dbReference type="GO" id="GO:0005886">
    <property type="term" value="C:plasma membrane"/>
    <property type="evidence" value="ECO:0007669"/>
    <property type="project" value="TreeGrafter"/>
</dbReference>